<evidence type="ECO:0000256" key="3">
    <source>
        <dbReference type="ARBA" id="ARBA00022729"/>
    </source>
</evidence>
<reference evidence="8" key="1">
    <citation type="journal article" date="2021" name="Nat. Commun.">
        <title>Genomic analyses provide insights into spinach domestication and the genetic basis of agronomic traits.</title>
        <authorList>
            <person name="Cai X."/>
            <person name="Sun X."/>
            <person name="Xu C."/>
            <person name="Sun H."/>
            <person name="Wang X."/>
            <person name="Ge C."/>
            <person name="Zhang Z."/>
            <person name="Wang Q."/>
            <person name="Fei Z."/>
            <person name="Jiao C."/>
            <person name="Wang Q."/>
        </authorList>
    </citation>
    <scope>NUCLEOTIDE SEQUENCE [LARGE SCALE GENOMIC DNA]</scope>
    <source>
        <strain evidence="8">cv. Varoflay</strain>
    </source>
</reference>
<accession>A0A9R0JQM5</accession>
<keyword evidence="8" id="KW-1185">Reference proteome</keyword>
<protein>
    <recommendedName>
        <fullName evidence="10">MARVEL domain-containing protein</fullName>
    </recommendedName>
</protein>
<proteinExistence type="inferred from homology"/>
<feature type="transmembrane region" description="Helical" evidence="7">
    <location>
        <begin position="53"/>
        <end position="72"/>
    </location>
</feature>
<feature type="transmembrane region" description="Helical" evidence="7">
    <location>
        <begin position="145"/>
        <end position="165"/>
    </location>
</feature>
<dbReference type="Pfam" id="PF06749">
    <property type="entry name" value="DUF1218"/>
    <property type="match status" value="1"/>
</dbReference>
<name>A0A9R0JQM5_SPIOL</name>
<evidence type="ECO:0000313" key="9">
    <source>
        <dbReference type="RefSeq" id="XP_021843023.1"/>
    </source>
</evidence>
<evidence type="ECO:0008006" key="10">
    <source>
        <dbReference type="Google" id="ProtNLM"/>
    </source>
</evidence>
<dbReference type="InterPro" id="IPR009606">
    <property type="entry name" value="DEAL/Modifying_wall_lignin1/2"/>
</dbReference>
<dbReference type="InterPro" id="IPR052222">
    <property type="entry name" value="DESIGUAL"/>
</dbReference>
<evidence type="ECO:0000256" key="4">
    <source>
        <dbReference type="ARBA" id="ARBA00022989"/>
    </source>
</evidence>
<evidence type="ECO:0000256" key="7">
    <source>
        <dbReference type="SAM" id="Phobius"/>
    </source>
</evidence>
<gene>
    <name evidence="9" type="primary">LOC110783035</name>
</gene>
<sequence length="200" mass="21910">MIQRNAVLVPVAAFLLGAFAVAFSFIAYATRIKEKDVVKRNGLCVYPSSPSVGLGVVAALFLLAMQIVIRVTTKCFCCCGQRFSARCTVITSLLFFICSWLAFVIAFVGLMYTALLNNRSYLAKAYPGKNGEDCNVGNEKYFLGDALWCIISTVFGLISYTLWVIGTSKTTNNPSSQETAHNERDVATGKLQILQTKEQS</sequence>
<dbReference type="OrthoDB" id="678343at2759"/>
<dbReference type="PANTHER" id="PTHR31769">
    <property type="entry name" value="OS07G0462200 PROTEIN-RELATED"/>
    <property type="match status" value="1"/>
</dbReference>
<keyword evidence="2 7" id="KW-0812">Transmembrane</keyword>
<dbReference type="AlphaFoldDB" id="A0A9R0JQM5"/>
<dbReference type="GO" id="GO:0012505">
    <property type="term" value="C:endomembrane system"/>
    <property type="evidence" value="ECO:0007669"/>
    <property type="project" value="UniProtKB-SubCell"/>
</dbReference>
<evidence type="ECO:0000256" key="6">
    <source>
        <dbReference type="ARBA" id="ARBA00029467"/>
    </source>
</evidence>
<organism evidence="8 9">
    <name type="scientific">Spinacia oleracea</name>
    <name type="common">Spinach</name>
    <dbReference type="NCBI Taxonomy" id="3562"/>
    <lineage>
        <taxon>Eukaryota</taxon>
        <taxon>Viridiplantae</taxon>
        <taxon>Streptophyta</taxon>
        <taxon>Embryophyta</taxon>
        <taxon>Tracheophyta</taxon>
        <taxon>Spermatophyta</taxon>
        <taxon>Magnoliopsida</taxon>
        <taxon>eudicotyledons</taxon>
        <taxon>Gunneridae</taxon>
        <taxon>Pentapetalae</taxon>
        <taxon>Caryophyllales</taxon>
        <taxon>Chenopodiaceae</taxon>
        <taxon>Chenopodioideae</taxon>
        <taxon>Anserineae</taxon>
        <taxon>Spinacia</taxon>
    </lineage>
</organism>
<reference evidence="9" key="2">
    <citation type="submission" date="2025-08" db="UniProtKB">
        <authorList>
            <consortium name="RefSeq"/>
        </authorList>
    </citation>
    <scope>IDENTIFICATION</scope>
    <source>
        <tissue evidence="9">Leaf</tissue>
    </source>
</reference>
<dbReference type="Proteomes" id="UP000813463">
    <property type="component" value="Chromosome 3"/>
</dbReference>
<keyword evidence="3" id="KW-0732">Signal</keyword>
<evidence type="ECO:0000256" key="5">
    <source>
        <dbReference type="ARBA" id="ARBA00023136"/>
    </source>
</evidence>
<comment type="subcellular location">
    <subcellularLocation>
        <location evidence="1">Endomembrane system</location>
        <topology evidence="1">Multi-pass membrane protein</topology>
    </subcellularLocation>
</comment>
<dbReference type="KEGG" id="soe:110783035"/>
<evidence type="ECO:0000256" key="2">
    <source>
        <dbReference type="ARBA" id="ARBA00022692"/>
    </source>
</evidence>
<keyword evidence="4 7" id="KW-1133">Transmembrane helix</keyword>
<comment type="similarity">
    <text evidence="6">Belongs to the DESIGUAL family.</text>
</comment>
<dbReference type="GeneID" id="110783035"/>
<keyword evidence="5 7" id="KW-0472">Membrane</keyword>
<feature type="transmembrane region" description="Helical" evidence="7">
    <location>
        <begin position="93"/>
        <end position="115"/>
    </location>
</feature>
<evidence type="ECO:0000256" key="1">
    <source>
        <dbReference type="ARBA" id="ARBA00004127"/>
    </source>
</evidence>
<evidence type="ECO:0000313" key="8">
    <source>
        <dbReference type="Proteomes" id="UP000813463"/>
    </source>
</evidence>
<dbReference type="RefSeq" id="XP_021843023.1">
    <property type="nucleotide sequence ID" value="XM_021987331.2"/>
</dbReference>